<keyword evidence="3" id="KW-1185">Reference proteome</keyword>
<dbReference type="AlphaFoldDB" id="A0A8H3G7F1"/>
<reference evidence="2" key="1">
    <citation type="submission" date="2021-03" db="EMBL/GenBank/DDBJ databases">
        <authorList>
            <person name="Tagirdzhanova G."/>
        </authorList>
    </citation>
    <scope>NUCLEOTIDE SEQUENCE</scope>
</reference>
<organism evidence="2 3">
    <name type="scientific">Heterodermia speciosa</name>
    <dbReference type="NCBI Taxonomy" id="116794"/>
    <lineage>
        <taxon>Eukaryota</taxon>
        <taxon>Fungi</taxon>
        <taxon>Dikarya</taxon>
        <taxon>Ascomycota</taxon>
        <taxon>Pezizomycotina</taxon>
        <taxon>Lecanoromycetes</taxon>
        <taxon>OSLEUM clade</taxon>
        <taxon>Lecanoromycetidae</taxon>
        <taxon>Caliciales</taxon>
        <taxon>Physciaceae</taxon>
        <taxon>Heterodermia</taxon>
    </lineage>
</organism>
<proteinExistence type="predicted"/>
<name>A0A8H3G7F1_9LECA</name>
<dbReference type="OrthoDB" id="413993at2759"/>
<dbReference type="InterPro" id="IPR053044">
    <property type="entry name" value="Metallo-hydrolase/TatD-type"/>
</dbReference>
<evidence type="ECO:0000313" key="3">
    <source>
        <dbReference type="Proteomes" id="UP000664521"/>
    </source>
</evidence>
<dbReference type="SUPFAM" id="SSF51556">
    <property type="entry name" value="Metallo-dependent hydrolases"/>
    <property type="match status" value="1"/>
</dbReference>
<accession>A0A8H3G7F1</accession>
<protein>
    <recommendedName>
        <fullName evidence="4">Metallo-dependent hydrolase</fullName>
    </recommendedName>
</protein>
<dbReference type="PANTHER" id="PTHR47345">
    <property type="entry name" value="CUT9-INTERACTING PROTEIN SCN1"/>
    <property type="match status" value="1"/>
</dbReference>
<feature type="compositionally biased region" description="Polar residues" evidence="1">
    <location>
        <begin position="191"/>
        <end position="200"/>
    </location>
</feature>
<gene>
    <name evidence="2" type="ORF">HETSPECPRED_009245</name>
</gene>
<dbReference type="PANTHER" id="PTHR47345:SF1">
    <property type="entry name" value="CUT9-INTERACTING PROTEIN SCN1"/>
    <property type="match status" value="1"/>
</dbReference>
<dbReference type="Proteomes" id="UP000664521">
    <property type="component" value="Unassembled WGS sequence"/>
</dbReference>
<feature type="compositionally biased region" description="Basic and acidic residues" evidence="1">
    <location>
        <begin position="276"/>
        <end position="285"/>
    </location>
</feature>
<feature type="region of interest" description="Disordered" evidence="1">
    <location>
        <begin position="188"/>
        <end position="207"/>
    </location>
</feature>
<dbReference type="GO" id="GO:0016788">
    <property type="term" value="F:hydrolase activity, acting on ester bonds"/>
    <property type="evidence" value="ECO:0007669"/>
    <property type="project" value="InterPro"/>
</dbReference>
<dbReference type="InterPro" id="IPR001130">
    <property type="entry name" value="TatD-like"/>
</dbReference>
<dbReference type="Pfam" id="PF01026">
    <property type="entry name" value="TatD_DNase"/>
    <property type="match status" value="1"/>
</dbReference>
<sequence length="413" mass="45991">MTDDISWLEAILNPSPEENPAEAFPWHLGVFDAHCHPTDTPSSLDSIPHMKARALAIMATRGEDQSVVASFAEAHTLTPSSSIPQLLQKETSPDGPQQQHDCKLIPSFGYHPWFSHLIYDDTHLPPPSKQDHYTSILTPLPPLPFLSSLPDPLPLTHLLSQTRTRLYKHLYALIGEIGLDRSFRLPDHVPTPSSSSSTDELTGRREGRSLSSYRVTISHQRTILTAQLALAGELQRAVSVHGVAAHGLLFETLAETWKGYEKNVVSRRAQRQRQKQRQEEARAENEVDGDGDGGDADRKATMPFPPRICLHSYSGPPDTLRRYYHPSVPATVFVSFSVLVNLKEATGRKTVDVIRTVPDGCVLVESDLHCAGERMDGLLERMVRVVCRAKGWGLEEGVRRLGDNWRRFVFGVG</sequence>
<evidence type="ECO:0000256" key="1">
    <source>
        <dbReference type="SAM" id="MobiDB-lite"/>
    </source>
</evidence>
<dbReference type="Gene3D" id="3.20.20.140">
    <property type="entry name" value="Metal-dependent hydrolases"/>
    <property type="match status" value="1"/>
</dbReference>
<dbReference type="EMBL" id="CAJPDS010000075">
    <property type="protein sequence ID" value="CAF9934483.1"/>
    <property type="molecule type" value="Genomic_DNA"/>
</dbReference>
<evidence type="ECO:0000313" key="2">
    <source>
        <dbReference type="EMBL" id="CAF9934483.1"/>
    </source>
</evidence>
<feature type="region of interest" description="Disordered" evidence="1">
    <location>
        <begin position="266"/>
        <end position="303"/>
    </location>
</feature>
<evidence type="ECO:0008006" key="4">
    <source>
        <dbReference type="Google" id="ProtNLM"/>
    </source>
</evidence>
<comment type="caution">
    <text evidence="2">The sequence shown here is derived from an EMBL/GenBank/DDBJ whole genome shotgun (WGS) entry which is preliminary data.</text>
</comment>
<dbReference type="InterPro" id="IPR032466">
    <property type="entry name" value="Metal_Hydrolase"/>
</dbReference>